<gene>
    <name evidence="4" type="primary">Gld</name>
    <name evidence="4" type="ORF">CEXT_408921</name>
</gene>
<dbReference type="AlphaFoldDB" id="A0AAV4WKR6"/>
<evidence type="ECO:0000259" key="2">
    <source>
        <dbReference type="Pfam" id="PF00732"/>
    </source>
</evidence>
<feature type="domain" description="Glucose-methanol-choline oxidoreductase C-terminal" evidence="3">
    <location>
        <begin position="490"/>
        <end position="631"/>
    </location>
</feature>
<dbReference type="Gene3D" id="3.50.50.60">
    <property type="entry name" value="FAD/NAD(P)-binding domain"/>
    <property type="match status" value="2"/>
</dbReference>
<dbReference type="InterPro" id="IPR000172">
    <property type="entry name" value="GMC_OxRdtase_N"/>
</dbReference>
<comment type="similarity">
    <text evidence="1">Belongs to the GMC oxidoreductase family.</text>
</comment>
<organism evidence="4 5">
    <name type="scientific">Caerostris extrusa</name>
    <name type="common">Bark spider</name>
    <name type="synonym">Caerostris bankana</name>
    <dbReference type="NCBI Taxonomy" id="172846"/>
    <lineage>
        <taxon>Eukaryota</taxon>
        <taxon>Metazoa</taxon>
        <taxon>Ecdysozoa</taxon>
        <taxon>Arthropoda</taxon>
        <taxon>Chelicerata</taxon>
        <taxon>Arachnida</taxon>
        <taxon>Araneae</taxon>
        <taxon>Araneomorphae</taxon>
        <taxon>Entelegynae</taxon>
        <taxon>Araneoidea</taxon>
        <taxon>Araneidae</taxon>
        <taxon>Caerostris</taxon>
    </lineage>
</organism>
<reference evidence="4 5" key="1">
    <citation type="submission" date="2021-06" db="EMBL/GenBank/DDBJ databases">
        <title>Caerostris extrusa draft genome.</title>
        <authorList>
            <person name="Kono N."/>
            <person name="Arakawa K."/>
        </authorList>
    </citation>
    <scope>NUCLEOTIDE SEQUENCE [LARGE SCALE GENOMIC DNA]</scope>
</reference>
<sequence>MCCSCNSKGSIVTKNDNESEQNLSGGYLSQSSYAASPLLPLLMLSTVPQNGSSNNIEYLKESIHYVLESFIESAVKNLTKITGTRDPHNITAECTYTTPYAASHLLPILLLSMAAQRHAPETTTDIKDSYDYIVVGAGSGGSVVAGRLSENSCATTLLLEAGDSPPKLTDLPVISKYFTKTDIDWAFQTTPQEHTGEGLINRVNSYDWFMGGMAMIGLWGWYGYDWSMGGVTEKIFDQWAAEGAVGWSYEEVLPYFKKMEDNTDPEIASNGYHGIKGPLTVSKPRYGSELRNAVIEAAIRMGYKFLDSNGRSQEVRHKFFVNVWFSNFWSRIRAGRTEKIREGSKRSHCVSRSYQYAKTPHVVWNRSKKELKKHKIPVKADLPVGQNLQEQYGVLTEFELGDKIELFSQKLGKKLTCPLTSVTGVSNIAFLSQGFPESQNDLPDYQLYFLEGAHEVMKQKCMINSAYHEAIYEPYKEKPFYLCFSTLLRPKGRGYVALRSSDPHDPPIIDPKYFSHPDDLEVVVAGMRKCKEIATSEPLVKIGSKPFSSIYPGCDDYVGDDDKYFRCMAKSIIQTCNHQAGTVKMGDPRDPTTVVDPQLRVKGIRNLRVVDASIMPNITSGNTNIPTVMIAEKASDMIKESFRCESKNDLNSLPYL</sequence>
<keyword evidence="5" id="KW-1185">Reference proteome</keyword>
<dbReference type="Pfam" id="PF00732">
    <property type="entry name" value="GMC_oxred_N"/>
    <property type="match status" value="1"/>
</dbReference>
<dbReference type="Gene3D" id="3.30.560.10">
    <property type="entry name" value="Glucose Oxidase, domain 3"/>
    <property type="match status" value="2"/>
</dbReference>
<dbReference type="InterPro" id="IPR036188">
    <property type="entry name" value="FAD/NAD-bd_sf"/>
</dbReference>
<evidence type="ECO:0000256" key="1">
    <source>
        <dbReference type="ARBA" id="ARBA00010790"/>
    </source>
</evidence>
<comment type="caution">
    <text evidence="4">The sequence shown here is derived from an EMBL/GenBank/DDBJ whole genome shotgun (WGS) entry which is preliminary data.</text>
</comment>
<dbReference type="InterPro" id="IPR012132">
    <property type="entry name" value="GMC_OxRdtase"/>
</dbReference>
<feature type="domain" description="Glucose-methanol-choline oxidoreductase N-terminal" evidence="2">
    <location>
        <begin position="233"/>
        <end position="306"/>
    </location>
</feature>
<dbReference type="InterPro" id="IPR007867">
    <property type="entry name" value="GMC_OxRtase_C"/>
</dbReference>
<dbReference type="GO" id="GO:0016614">
    <property type="term" value="F:oxidoreductase activity, acting on CH-OH group of donors"/>
    <property type="evidence" value="ECO:0007669"/>
    <property type="project" value="InterPro"/>
</dbReference>
<dbReference type="Proteomes" id="UP001054945">
    <property type="component" value="Unassembled WGS sequence"/>
</dbReference>
<evidence type="ECO:0000313" key="4">
    <source>
        <dbReference type="EMBL" id="GIY82888.1"/>
    </source>
</evidence>
<dbReference type="PIRSF" id="PIRSF000137">
    <property type="entry name" value="Alcohol_oxidase"/>
    <property type="match status" value="1"/>
</dbReference>
<dbReference type="SUPFAM" id="SSF54373">
    <property type="entry name" value="FAD-linked reductases, C-terminal domain"/>
    <property type="match status" value="1"/>
</dbReference>
<proteinExistence type="inferred from homology"/>
<accession>A0AAV4WKR6</accession>
<dbReference type="EMBL" id="BPLR01016301">
    <property type="protein sequence ID" value="GIY82888.1"/>
    <property type="molecule type" value="Genomic_DNA"/>
</dbReference>
<evidence type="ECO:0000313" key="5">
    <source>
        <dbReference type="Proteomes" id="UP001054945"/>
    </source>
</evidence>
<name>A0AAV4WKR6_CAEEX</name>
<dbReference type="GO" id="GO:0050660">
    <property type="term" value="F:flavin adenine dinucleotide binding"/>
    <property type="evidence" value="ECO:0007669"/>
    <property type="project" value="InterPro"/>
</dbReference>
<dbReference type="Pfam" id="PF05199">
    <property type="entry name" value="GMC_oxred_C"/>
    <property type="match status" value="1"/>
</dbReference>
<dbReference type="PANTHER" id="PTHR11552:SF227">
    <property type="entry name" value="GLUCOSE DEHYDROGENASE [FAD, QUINONE]-LIKE PROTEIN"/>
    <property type="match status" value="1"/>
</dbReference>
<protein>
    <submittedName>
        <fullName evidence="4">Glucose dehydrogenase</fullName>
    </submittedName>
</protein>
<dbReference type="SUPFAM" id="SSF51905">
    <property type="entry name" value="FAD/NAD(P)-binding domain"/>
    <property type="match status" value="1"/>
</dbReference>
<evidence type="ECO:0000259" key="3">
    <source>
        <dbReference type="Pfam" id="PF05199"/>
    </source>
</evidence>
<dbReference type="PANTHER" id="PTHR11552">
    <property type="entry name" value="GLUCOSE-METHANOL-CHOLINE GMC OXIDOREDUCTASE"/>
    <property type="match status" value="1"/>
</dbReference>